<dbReference type="Gene3D" id="3.40.50.10490">
    <property type="entry name" value="Glucose-6-phosphate isomerase like protein, domain 1"/>
    <property type="match status" value="2"/>
</dbReference>
<dbReference type="InterPro" id="IPR046348">
    <property type="entry name" value="SIS_dom_sf"/>
</dbReference>
<evidence type="ECO:0000256" key="2">
    <source>
        <dbReference type="ARBA" id="ARBA00012916"/>
    </source>
</evidence>
<dbReference type="InterPro" id="IPR035490">
    <property type="entry name" value="GlmS/FrlB_SIS"/>
</dbReference>
<keyword evidence="6" id="KW-0315">Glutamine amidotransferase</keyword>
<dbReference type="InterPro" id="IPR017932">
    <property type="entry name" value="GATase_2_dom"/>
</dbReference>
<dbReference type="GeneID" id="36511312"/>
<dbReference type="CDD" id="cd05009">
    <property type="entry name" value="SIS_GlmS_GlmD_2"/>
    <property type="match status" value="1"/>
</dbReference>
<comment type="catalytic activity">
    <reaction evidence="1">
        <text>D-fructose 6-phosphate + L-glutamine = D-glucosamine 6-phosphate + L-glutamate</text>
        <dbReference type="Rhea" id="RHEA:13237"/>
        <dbReference type="ChEBI" id="CHEBI:29985"/>
        <dbReference type="ChEBI" id="CHEBI:58359"/>
        <dbReference type="ChEBI" id="CHEBI:58725"/>
        <dbReference type="ChEBI" id="CHEBI:61527"/>
        <dbReference type="EC" id="2.6.1.16"/>
    </reaction>
</comment>
<evidence type="ECO:0000256" key="6">
    <source>
        <dbReference type="ARBA" id="ARBA00022962"/>
    </source>
</evidence>
<organism evidence="9 10">
    <name type="scientific">Halococcoides cellulosivorans</name>
    <dbReference type="NCBI Taxonomy" id="1679096"/>
    <lineage>
        <taxon>Archaea</taxon>
        <taxon>Methanobacteriati</taxon>
        <taxon>Methanobacteriota</taxon>
        <taxon>Stenosarchaea group</taxon>
        <taxon>Halobacteria</taxon>
        <taxon>Halobacteriales</taxon>
        <taxon>Haloarculaceae</taxon>
        <taxon>Halococcoides</taxon>
    </lineage>
</organism>
<dbReference type="CDD" id="cd00714">
    <property type="entry name" value="GFAT"/>
    <property type="match status" value="1"/>
</dbReference>
<sequence>MCGIVAVVGAGDRTREIVLDGLDRLEYRGYDSAGLAIGDDTLHVRRRAGPVADPRAVADAVPAAGSVGIGHTRWSTHGPPTEANAHPQVDCTDRVAVVHNGVIENAPTLRQTLDAAGHSIEGETDTAVVPHLIEDALAEGHDPTAAVRAATDRLDGQFAFVVAIAGFEGVVGVRRGSPLVVGIDAPLTLASDVPAIRPFTDRVCHLADGDVVCVRPDGYAITAIDGTPRERPVETVDWESGATGLGAYDSYMRKEIDEQPRVLGQALAGRIDGDRVDSAIDGDRVTLDSAIDDPSEVLLVAAGSSHRAASVAARRFRAASVPAQAAIASEVATDPPPIDDALVVAVTQSGETADTLAALAAVTDRAATTVAVTNAPHASISRAVDFTLPVRAGPEVSVAATKSVTASLVTLELLVQAVTGPEQSVLDALRALPDQVQHVLAESAAASVARSLTDGDSYVFLGRGLQVPIAKEGALKTTELTYAPAQGFPAGEFKHGPLALVSESTPVIALVTGDGVHAEKCVTNVREIASRGAPIVAITDGRTDAGDPSVVDHTLSIPAAPQPAAAILATVQTQLLAYHLARELDRPIDRPRHLAKSVTVE</sequence>
<accession>A0A2R4WYK4</accession>
<evidence type="ECO:0000256" key="1">
    <source>
        <dbReference type="ARBA" id="ARBA00001031"/>
    </source>
</evidence>
<keyword evidence="10" id="KW-1185">Reference proteome</keyword>
<dbReference type="PANTHER" id="PTHR10937">
    <property type="entry name" value="GLUCOSAMINE--FRUCTOSE-6-PHOSPHATE AMINOTRANSFERASE, ISOMERIZING"/>
    <property type="match status" value="1"/>
</dbReference>
<dbReference type="Proteomes" id="UP000244727">
    <property type="component" value="Chromosome"/>
</dbReference>
<dbReference type="AlphaFoldDB" id="A0A2R4WYK4"/>
<name>A0A2R4WYK4_9EURY</name>
<dbReference type="InterPro" id="IPR005855">
    <property type="entry name" value="GFAT"/>
</dbReference>
<feature type="domain" description="Glutamine amidotransferase type-2" evidence="7">
    <location>
        <begin position="2"/>
        <end position="217"/>
    </location>
</feature>
<proteinExistence type="predicted"/>
<feature type="domain" description="SIS" evidence="8">
    <location>
        <begin position="287"/>
        <end position="424"/>
    </location>
</feature>
<dbReference type="GO" id="GO:0006487">
    <property type="term" value="P:protein N-linked glycosylation"/>
    <property type="evidence" value="ECO:0007669"/>
    <property type="project" value="TreeGrafter"/>
</dbReference>
<dbReference type="GO" id="GO:0006002">
    <property type="term" value="P:fructose 6-phosphate metabolic process"/>
    <property type="evidence" value="ECO:0007669"/>
    <property type="project" value="TreeGrafter"/>
</dbReference>
<dbReference type="InterPro" id="IPR035466">
    <property type="entry name" value="GlmS/AgaS_SIS"/>
</dbReference>
<dbReference type="CDD" id="cd05008">
    <property type="entry name" value="SIS_GlmS_GlmD_1"/>
    <property type="match status" value="1"/>
</dbReference>
<dbReference type="SUPFAM" id="SSF56235">
    <property type="entry name" value="N-terminal nucleophile aminohydrolases (Ntn hydrolases)"/>
    <property type="match status" value="1"/>
</dbReference>
<evidence type="ECO:0000313" key="10">
    <source>
        <dbReference type="Proteomes" id="UP000244727"/>
    </source>
</evidence>
<reference evidence="9 10" key="1">
    <citation type="submission" date="2018-04" db="EMBL/GenBank/DDBJ databases">
        <title>Halococcoides cellulosivorans gen. nov., sp. nov., an extremely halophilic cellulose-utilizing haloarchaeon from hypersaline lakes.</title>
        <authorList>
            <person name="Sorokin D.Y."/>
            <person name="Toshchakov S.V."/>
            <person name="Samarov N.I."/>
            <person name="Korzhenkov A."/>
            <person name="Kublanov I.V."/>
        </authorList>
    </citation>
    <scope>NUCLEOTIDE SEQUENCE [LARGE SCALE GENOMIC DNA]</scope>
    <source>
        <strain evidence="9 10">HArcel1</strain>
    </source>
</reference>
<dbReference type="NCBIfam" id="NF001484">
    <property type="entry name" value="PRK00331.1"/>
    <property type="match status" value="1"/>
</dbReference>
<dbReference type="Pfam" id="PF01380">
    <property type="entry name" value="SIS"/>
    <property type="match status" value="2"/>
</dbReference>
<dbReference type="SUPFAM" id="SSF53697">
    <property type="entry name" value="SIS domain"/>
    <property type="match status" value="1"/>
</dbReference>
<evidence type="ECO:0000259" key="7">
    <source>
        <dbReference type="PROSITE" id="PS51278"/>
    </source>
</evidence>
<dbReference type="EC" id="2.6.1.16" evidence="2"/>
<dbReference type="GO" id="GO:0004360">
    <property type="term" value="F:glutamine-fructose-6-phosphate transaminase (isomerizing) activity"/>
    <property type="evidence" value="ECO:0007669"/>
    <property type="project" value="UniProtKB-EC"/>
</dbReference>
<dbReference type="EMBL" id="CP028858">
    <property type="protein sequence ID" value="AWB26633.1"/>
    <property type="molecule type" value="Genomic_DNA"/>
</dbReference>
<keyword evidence="3" id="KW-0032">Aminotransferase</keyword>
<dbReference type="PANTHER" id="PTHR10937:SF0">
    <property type="entry name" value="GLUTAMINE--FRUCTOSE-6-PHOSPHATE TRANSAMINASE (ISOMERIZING)"/>
    <property type="match status" value="1"/>
</dbReference>
<evidence type="ECO:0000256" key="5">
    <source>
        <dbReference type="ARBA" id="ARBA00022737"/>
    </source>
</evidence>
<evidence type="ECO:0000256" key="3">
    <source>
        <dbReference type="ARBA" id="ARBA00022576"/>
    </source>
</evidence>
<dbReference type="GO" id="GO:0097367">
    <property type="term" value="F:carbohydrate derivative binding"/>
    <property type="evidence" value="ECO:0007669"/>
    <property type="project" value="InterPro"/>
</dbReference>
<dbReference type="PROSITE" id="PS51464">
    <property type="entry name" value="SIS"/>
    <property type="match status" value="2"/>
</dbReference>
<evidence type="ECO:0000256" key="4">
    <source>
        <dbReference type="ARBA" id="ARBA00022679"/>
    </source>
</evidence>
<protein>
    <recommendedName>
        <fullName evidence="2">glutamine--fructose-6-phosphate transaminase (isomerizing)</fullName>
        <ecNumber evidence="2">2.6.1.16</ecNumber>
    </recommendedName>
</protein>
<dbReference type="InterPro" id="IPR029055">
    <property type="entry name" value="Ntn_hydrolases_N"/>
</dbReference>
<dbReference type="Pfam" id="PF13522">
    <property type="entry name" value="GATase_6"/>
    <property type="match status" value="1"/>
</dbReference>
<dbReference type="InterPro" id="IPR047084">
    <property type="entry name" value="GFAT_N"/>
</dbReference>
<dbReference type="PROSITE" id="PS51278">
    <property type="entry name" value="GATASE_TYPE_2"/>
    <property type="match status" value="1"/>
</dbReference>
<dbReference type="GO" id="GO:0006047">
    <property type="term" value="P:UDP-N-acetylglucosamine metabolic process"/>
    <property type="evidence" value="ECO:0007669"/>
    <property type="project" value="TreeGrafter"/>
</dbReference>
<keyword evidence="4" id="KW-0808">Transferase</keyword>
<evidence type="ECO:0000259" key="8">
    <source>
        <dbReference type="PROSITE" id="PS51464"/>
    </source>
</evidence>
<keyword evidence="5" id="KW-0677">Repeat</keyword>
<feature type="domain" description="SIS" evidence="8">
    <location>
        <begin position="448"/>
        <end position="591"/>
    </location>
</feature>
<dbReference type="RefSeq" id="WP_108381002.1">
    <property type="nucleotide sequence ID" value="NZ_CP028858.1"/>
</dbReference>
<dbReference type="KEGG" id="harc:HARCEL1_02355"/>
<dbReference type="InterPro" id="IPR001347">
    <property type="entry name" value="SIS_dom"/>
</dbReference>
<dbReference type="Gene3D" id="3.60.20.10">
    <property type="entry name" value="Glutamine Phosphoribosylpyrophosphate, subunit 1, domain 1"/>
    <property type="match status" value="1"/>
</dbReference>
<dbReference type="NCBIfam" id="TIGR01135">
    <property type="entry name" value="glmS"/>
    <property type="match status" value="1"/>
</dbReference>
<evidence type="ECO:0000313" key="9">
    <source>
        <dbReference type="EMBL" id="AWB26633.1"/>
    </source>
</evidence>
<gene>
    <name evidence="9" type="primary">glmS</name>
    <name evidence="9" type="ORF">HARCEL1_02355</name>
</gene>